<dbReference type="Pfam" id="PF06612">
    <property type="entry name" value="DUF1146"/>
    <property type="match status" value="1"/>
</dbReference>
<keyword evidence="1" id="KW-1133">Transmembrane helix</keyword>
<accession>A0ABV3VWK5</accession>
<protein>
    <submittedName>
        <fullName evidence="2">DUF1146 family protein</fullName>
    </submittedName>
</protein>
<sequence length="79" mass="9086">MEMYEAIGQEALIGILSHIFFIAITFYALQAFMLEKLFKKNKVFQVQLIYILLSIAIGSAVSNFFLQISNWSGKLPYLF</sequence>
<feature type="transmembrane region" description="Helical" evidence="1">
    <location>
        <begin position="12"/>
        <end position="34"/>
    </location>
</feature>
<keyword evidence="3" id="KW-1185">Reference proteome</keyword>
<dbReference type="EMBL" id="JBFRHK010000004">
    <property type="protein sequence ID" value="MEX3745292.1"/>
    <property type="molecule type" value="Genomic_DNA"/>
</dbReference>
<keyword evidence="1" id="KW-0812">Transmembrane</keyword>
<evidence type="ECO:0000256" key="1">
    <source>
        <dbReference type="SAM" id="Phobius"/>
    </source>
</evidence>
<proteinExistence type="predicted"/>
<feature type="transmembrane region" description="Helical" evidence="1">
    <location>
        <begin position="46"/>
        <end position="66"/>
    </location>
</feature>
<evidence type="ECO:0000313" key="3">
    <source>
        <dbReference type="Proteomes" id="UP001558534"/>
    </source>
</evidence>
<comment type="caution">
    <text evidence="2">The sequence shown here is derived from an EMBL/GenBank/DDBJ whole genome shotgun (WGS) entry which is preliminary data.</text>
</comment>
<name>A0ABV3VWK5_9BACI</name>
<reference evidence="2 3" key="1">
    <citation type="submission" date="2024-07" db="EMBL/GenBank/DDBJ databases">
        <title>Characterization of a bacterium isolated from hydrolysated instant sea cucumber by whole-genome sequencing and metabolomics.</title>
        <authorList>
            <person name="Luo X."/>
            <person name="Zhang Z."/>
            <person name="Zheng Z."/>
            <person name="Zhang W."/>
            <person name="Ming T."/>
            <person name="Jiao L."/>
            <person name="Su X."/>
            <person name="Kong F."/>
            <person name="Xu J."/>
        </authorList>
    </citation>
    <scope>NUCLEOTIDE SEQUENCE [LARGE SCALE GENOMIC DNA]</scope>
    <source>
        <strain evidence="2 3">XL-2024</strain>
    </source>
</reference>
<dbReference type="NCBIfam" id="TIGR02327">
    <property type="entry name" value="int_mem_ywzB"/>
    <property type="match status" value="1"/>
</dbReference>
<evidence type="ECO:0000313" key="2">
    <source>
        <dbReference type="EMBL" id="MEX3745292.1"/>
    </source>
</evidence>
<dbReference type="RefSeq" id="WP_368636182.1">
    <property type="nucleotide sequence ID" value="NZ_JBFRHK010000004.1"/>
</dbReference>
<gene>
    <name evidence="2" type="ORF">AB1300_09095</name>
</gene>
<organism evidence="2 3">
    <name type="scientific">Lysinibacillus xylanilyticus</name>
    <dbReference type="NCBI Taxonomy" id="582475"/>
    <lineage>
        <taxon>Bacteria</taxon>
        <taxon>Bacillati</taxon>
        <taxon>Bacillota</taxon>
        <taxon>Bacilli</taxon>
        <taxon>Bacillales</taxon>
        <taxon>Bacillaceae</taxon>
        <taxon>Lysinibacillus</taxon>
    </lineage>
</organism>
<dbReference type="Proteomes" id="UP001558534">
    <property type="component" value="Unassembled WGS sequence"/>
</dbReference>
<dbReference type="InterPro" id="IPR009526">
    <property type="entry name" value="DUF1146"/>
</dbReference>
<keyword evidence="1" id="KW-0472">Membrane</keyword>